<dbReference type="InterPro" id="IPR002035">
    <property type="entry name" value="VWF_A"/>
</dbReference>
<dbReference type="Pfam" id="PF00400">
    <property type="entry name" value="WD40"/>
    <property type="match status" value="1"/>
</dbReference>
<name>A0AAW1NZ20_9CHLO</name>
<feature type="region of interest" description="Disordered" evidence="2">
    <location>
        <begin position="1"/>
        <end position="36"/>
    </location>
</feature>
<feature type="compositionally biased region" description="Low complexity" evidence="2">
    <location>
        <begin position="230"/>
        <end position="254"/>
    </location>
</feature>
<feature type="compositionally biased region" description="Basic and acidic residues" evidence="2">
    <location>
        <begin position="255"/>
        <end position="282"/>
    </location>
</feature>
<feature type="domain" description="VWFA" evidence="4">
    <location>
        <begin position="483"/>
        <end position="587"/>
    </location>
</feature>
<dbReference type="PROSITE" id="PS50294">
    <property type="entry name" value="WD_REPEATS_REGION"/>
    <property type="match status" value="1"/>
</dbReference>
<feature type="repeat" description="WD" evidence="1">
    <location>
        <begin position="849"/>
        <end position="890"/>
    </location>
</feature>
<evidence type="ECO:0000313" key="6">
    <source>
        <dbReference type="Proteomes" id="UP001465755"/>
    </source>
</evidence>
<keyword evidence="6" id="KW-1185">Reference proteome</keyword>
<dbReference type="Proteomes" id="UP001465755">
    <property type="component" value="Unassembled WGS sequence"/>
</dbReference>
<evidence type="ECO:0000256" key="1">
    <source>
        <dbReference type="PROSITE-ProRule" id="PRU00221"/>
    </source>
</evidence>
<evidence type="ECO:0008006" key="7">
    <source>
        <dbReference type="Google" id="ProtNLM"/>
    </source>
</evidence>
<protein>
    <recommendedName>
        <fullName evidence="7">Anaphase-promoting complex subunit 4 WD40 domain-containing protein</fullName>
    </recommendedName>
</protein>
<evidence type="ECO:0000256" key="2">
    <source>
        <dbReference type="SAM" id="MobiDB-lite"/>
    </source>
</evidence>
<dbReference type="InterPro" id="IPR001680">
    <property type="entry name" value="WD40_rpt"/>
</dbReference>
<feature type="domain" description="Anaphase-promoting complex subunit 4-like WD40" evidence="3">
    <location>
        <begin position="850"/>
        <end position="904"/>
    </location>
</feature>
<dbReference type="Gene3D" id="3.40.50.410">
    <property type="entry name" value="von Willebrand factor, type A domain"/>
    <property type="match status" value="1"/>
</dbReference>
<evidence type="ECO:0000313" key="5">
    <source>
        <dbReference type="EMBL" id="KAK9801426.1"/>
    </source>
</evidence>
<feature type="compositionally biased region" description="Acidic residues" evidence="2">
    <location>
        <begin position="188"/>
        <end position="200"/>
    </location>
</feature>
<dbReference type="EMBL" id="JALJOQ010000076">
    <property type="protein sequence ID" value="KAK9801426.1"/>
    <property type="molecule type" value="Genomic_DNA"/>
</dbReference>
<keyword evidence="1" id="KW-0853">WD repeat</keyword>
<feature type="compositionally biased region" description="Low complexity" evidence="2">
    <location>
        <begin position="159"/>
        <end position="187"/>
    </location>
</feature>
<proteinExistence type="predicted"/>
<evidence type="ECO:0000259" key="3">
    <source>
        <dbReference type="Pfam" id="PF12894"/>
    </source>
</evidence>
<dbReference type="Gene3D" id="2.130.10.10">
    <property type="entry name" value="YVTN repeat-like/Quinoprotein amine dehydrogenase"/>
    <property type="match status" value="2"/>
</dbReference>
<dbReference type="PANTHER" id="PTHR36846:SF1">
    <property type="entry name" value="PROTEIN VIAA"/>
    <property type="match status" value="1"/>
</dbReference>
<dbReference type="Pfam" id="PF13519">
    <property type="entry name" value="VWA_2"/>
    <property type="match status" value="1"/>
</dbReference>
<feature type="repeat" description="WD" evidence="1">
    <location>
        <begin position="1010"/>
        <end position="1042"/>
    </location>
</feature>
<dbReference type="InterPro" id="IPR036322">
    <property type="entry name" value="WD40_repeat_dom_sf"/>
</dbReference>
<dbReference type="PANTHER" id="PTHR36846">
    <property type="entry name" value="PROTEIN VIAA"/>
    <property type="match status" value="1"/>
</dbReference>
<dbReference type="GO" id="GO:0005829">
    <property type="term" value="C:cytosol"/>
    <property type="evidence" value="ECO:0007669"/>
    <property type="project" value="TreeGrafter"/>
</dbReference>
<dbReference type="Pfam" id="PF12894">
    <property type="entry name" value="ANAPC4_WD40"/>
    <property type="match status" value="1"/>
</dbReference>
<feature type="region of interest" description="Disordered" evidence="2">
    <location>
        <begin position="149"/>
        <end position="282"/>
    </location>
</feature>
<organism evidence="5 6">
    <name type="scientific">Symbiochloris irregularis</name>
    <dbReference type="NCBI Taxonomy" id="706552"/>
    <lineage>
        <taxon>Eukaryota</taxon>
        <taxon>Viridiplantae</taxon>
        <taxon>Chlorophyta</taxon>
        <taxon>core chlorophytes</taxon>
        <taxon>Trebouxiophyceae</taxon>
        <taxon>Trebouxiales</taxon>
        <taxon>Trebouxiaceae</taxon>
        <taxon>Symbiochloris</taxon>
    </lineage>
</organism>
<sequence length="1067" mass="118189">MGRHLLSTLQPPISRRGLRDHLTQRASPGPPATPSEAESIFLDQNFARRLRLSDELFRQLSNLPGTQNLQDLKIRAAALADWRGRLSKGSLPRPNQWPWPQEPFQSKFAKAMRSLEMPRFCRRYPKLTDAVLRQMLELLQEFEQKMMDAEAEQQKKQQRQQQQQQQPQQMQQQQPQQTQQQDQCDSPGDGEPEESDEEGEPSQGEGESKDPSELTQEQLEEALQKGAAKPSDQQQQLQMQMESSQSEAQQPPSKEQTEAEKQMEEELEAAAEKAAESAVEEFEKQWKPMAENLDEAEAAFEDLSDLMNNKEGYDSSHAMWSHMGWRQVKSLREALQNLPELRDLVRSLGRSGGKGPLRRAPEQVWATRGRDGVIRSELQPEETRGLTRSDDLARMLPFEAHLLAAGWQQRSAANAASGSKEDEEGEGGTATAVVTGKAQRRLFMVRRAERMLGSYQREGWLEDQPSRATGRMEIRPASEQGPIIVCLDTSGSMGGARETVAKAVALECIRGAHRQQRPCYIYAFSGPGDIKGLEVGTEPVAMQRLLDFLSHGFGGGTDVDAPLDNSLKRIAQDEWSQADILMVSDGEIPRPSASITNRLEKAREELDLEVHGLLVGSEHAKAVMQDLCTHLHIFKSWDAVGGRANWLKLLVVQQPDWDAEARLVSAKRTSALVVNGGPPGLGSHAEHAGLPLMTRAKTASKPKLDRFIPSRSAMDFDTAHYQLHKENECSYESESPSQGMYRQRLAESMLSDDKSRILSFKNKAPAPPPGWQSNQAGLYSQNAAHKPAGKSFRAIPTHPERVLDAPDIKDDYYLNLVDWSSTNQVAIALGPSVFLWNAATGSIAELPACREEDDYVASVSWAADGKHIAVGTASSTVQIWDAARSKQIRALKGHAARVGALAWNGTTLSSGSRDSTIINHDVRMRDHTQAVLRGHEQESNLLASGGGTADRCIRFWNSHTGAMLNSIDTHSQVCALQWNPHERELLSSHGFSQNQLCLWKYPSMVKVAEFTGHTSRVLHLARSPDGATVCSAAADETLRFWNCFGDPSPAASAKVSSLAAPASIKIR</sequence>
<gene>
    <name evidence="5" type="ORF">WJX73_010799</name>
</gene>
<evidence type="ECO:0000259" key="4">
    <source>
        <dbReference type="Pfam" id="PF13519"/>
    </source>
</evidence>
<dbReference type="SUPFAM" id="SSF50978">
    <property type="entry name" value="WD40 repeat-like"/>
    <property type="match status" value="1"/>
</dbReference>
<dbReference type="SMART" id="SM00320">
    <property type="entry name" value="WD40"/>
    <property type="match status" value="4"/>
</dbReference>
<accession>A0AAW1NZ20</accession>
<dbReference type="SUPFAM" id="SSF53300">
    <property type="entry name" value="vWA-like"/>
    <property type="match status" value="1"/>
</dbReference>
<reference evidence="5 6" key="1">
    <citation type="journal article" date="2024" name="Nat. Commun.">
        <title>Phylogenomics reveals the evolutionary origins of lichenization in chlorophyte algae.</title>
        <authorList>
            <person name="Puginier C."/>
            <person name="Libourel C."/>
            <person name="Otte J."/>
            <person name="Skaloud P."/>
            <person name="Haon M."/>
            <person name="Grisel S."/>
            <person name="Petersen M."/>
            <person name="Berrin J.G."/>
            <person name="Delaux P.M."/>
            <person name="Dal Grande F."/>
            <person name="Keller J."/>
        </authorList>
    </citation>
    <scope>NUCLEOTIDE SEQUENCE [LARGE SCALE GENOMIC DNA]</scope>
    <source>
        <strain evidence="5 6">SAG 2036</strain>
    </source>
</reference>
<comment type="caution">
    <text evidence="5">The sequence shown here is derived from an EMBL/GenBank/DDBJ whole genome shotgun (WGS) entry which is preliminary data.</text>
</comment>
<dbReference type="PROSITE" id="PS50082">
    <property type="entry name" value="WD_REPEATS_2"/>
    <property type="match status" value="2"/>
</dbReference>
<dbReference type="InterPro" id="IPR015943">
    <property type="entry name" value="WD40/YVTN_repeat-like_dom_sf"/>
</dbReference>
<dbReference type="InterPro" id="IPR024977">
    <property type="entry name" value="Apc4-like_WD40_dom"/>
</dbReference>
<dbReference type="InterPro" id="IPR036465">
    <property type="entry name" value="vWFA_dom_sf"/>
</dbReference>
<dbReference type="AlphaFoldDB" id="A0AAW1NZ20"/>